<dbReference type="Proteomes" id="UP000287908">
    <property type="component" value="Unassembled WGS sequence"/>
</dbReference>
<reference evidence="2 3" key="1">
    <citation type="journal article" date="2011" name="Front. Microbiol.">
        <title>Genomic signatures of strain selection and enhancement in Bacillus atrophaeus var. globigii, a historical biowarfare simulant.</title>
        <authorList>
            <person name="Gibbons H.S."/>
            <person name="Broomall S.M."/>
            <person name="McNew L.A."/>
            <person name="Daligault H."/>
            <person name="Chapman C."/>
            <person name="Bruce D."/>
            <person name="Karavis M."/>
            <person name="Krepps M."/>
            <person name="McGregor P.A."/>
            <person name="Hong C."/>
            <person name="Park K.H."/>
            <person name="Akmal A."/>
            <person name="Feldman A."/>
            <person name="Lin J.S."/>
            <person name="Chang W.E."/>
            <person name="Higgs B.W."/>
            <person name="Demirev P."/>
            <person name="Lindquist J."/>
            <person name="Liem A."/>
            <person name="Fochler E."/>
            <person name="Read T.D."/>
            <person name="Tapia R."/>
            <person name="Johnson S."/>
            <person name="Bishop-Lilly K.A."/>
            <person name="Detter C."/>
            <person name="Han C."/>
            <person name="Sozhamannan S."/>
            <person name="Rosenzweig C.N."/>
            <person name="Skowronski E.W."/>
        </authorList>
    </citation>
    <scope>NUCLEOTIDE SEQUENCE [LARGE SCALE GENOMIC DNA]</scope>
    <source>
        <strain evidence="2 3">CL-SP19</strain>
    </source>
</reference>
<dbReference type="EMBL" id="PIQF01000001">
    <property type="protein sequence ID" value="RUO77851.1"/>
    <property type="molecule type" value="Genomic_DNA"/>
</dbReference>
<keyword evidence="3" id="KW-1185">Reference proteome</keyword>
<feature type="transmembrane region" description="Helical" evidence="1">
    <location>
        <begin position="6"/>
        <end position="27"/>
    </location>
</feature>
<comment type="caution">
    <text evidence="2">The sequence shown here is derived from an EMBL/GenBank/DDBJ whole genome shotgun (WGS) entry which is preliminary data.</text>
</comment>
<keyword evidence="1" id="KW-1133">Transmembrane helix</keyword>
<sequence>MMGHEMFAGMGFLWMLVGAILLVVPVWRICQRIGYPAPLSLLMLVPFANLALLYFIAFSKWKRNDL</sequence>
<protein>
    <submittedName>
        <fullName evidence="2">Uncharacterized protein</fullName>
    </submittedName>
</protein>
<accession>A0A432ZIQ9</accession>
<organism evidence="2 3">
    <name type="scientific">Idiomarina seosinensis</name>
    <dbReference type="NCBI Taxonomy" id="281739"/>
    <lineage>
        <taxon>Bacteria</taxon>
        <taxon>Pseudomonadati</taxon>
        <taxon>Pseudomonadota</taxon>
        <taxon>Gammaproteobacteria</taxon>
        <taxon>Alteromonadales</taxon>
        <taxon>Idiomarinaceae</taxon>
        <taxon>Idiomarina</taxon>
    </lineage>
</organism>
<dbReference type="OrthoDB" id="123194at2"/>
<keyword evidence="1" id="KW-0812">Transmembrane</keyword>
<dbReference type="AlphaFoldDB" id="A0A432ZIQ9"/>
<name>A0A432ZIQ9_9GAMM</name>
<evidence type="ECO:0000256" key="1">
    <source>
        <dbReference type="SAM" id="Phobius"/>
    </source>
</evidence>
<proteinExistence type="predicted"/>
<gene>
    <name evidence="2" type="ORF">CWI81_05050</name>
</gene>
<evidence type="ECO:0000313" key="3">
    <source>
        <dbReference type="Proteomes" id="UP000287908"/>
    </source>
</evidence>
<keyword evidence="1" id="KW-0472">Membrane</keyword>
<feature type="transmembrane region" description="Helical" evidence="1">
    <location>
        <begin position="39"/>
        <end position="57"/>
    </location>
</feature>
<evidence type="ECO:0000313" key="2">
    <source>
        <dbReference type="EMBL" id="RUO77851.1"/>
    </source>
</evidence>